<evidence type="ECO:0000256" key="1">
    <source>
        <dbReference type="SAM" id="MobiDB-lite"/>
    </source>
</evidence>
<feature type="compositionally biased region" description="Basic residues" evidence="1">
    <location>
        <begin position="61"/>
        <end position="73"/>
    </location>
</feature>
<feature type="domain" description="Transcobalamin-like C-terminal" evidence="2">
    <location>
        <begin position="175"/>
        <end position="243"/>
    </location>
</feature>
<proteinExistence type="predicted"/>
<dbReference type="GeneID" id="69057040"/>
<dbReference type="Proteomes" id="UP000465035">
    <property type="component" value="Chromosome"/>
</dbReference>
<dbReference type="AlphaFoldDB" id="A0A6P1E394"/>
<dbReference type="RefSeq" id="WP_003551672.1">
    <property type="nucleotide sequence ID" value="NZ_CABKOL010000106.1"/>
</dbReference>
<feature type="compositionally biased region" description="Low complexity" evidence="1">
    <location>
        <begin position="48"/>
        <end position="60"/>
    </location>
</feature>
<name>A0A6P1E394_LENHI</name>
<evidence type="ECO:0000313" key="4">
    <source>
        <dbReference type="Proteomes" id="UP000465035"/>
    </source>
</evidence>
<evidence type="ECO:0000313" key="3">
    <source>
        <dbReference type="EMBL" id="QHB50999.1"/>
    </source>
</evidence>
<dbReference type="SMR" id="A0A6P1E394"/>
<feature type="compositionally biased region" description="Polar residues" evidence="1">
    <location>
        <begin position="85"/>
        <end position="95"/>
    </location>
</feature>
<gene>
    <name evidence="3" type="ORF">GQR93_01560</name>
</gene>
<reference evidence="3 4" key="1">
    <citation type="submission" date="2019-12" db="EMBL/GenBank/DDBJ databases">
        <title>Lactobacillus hilgardii FLUB.</title>
        <authorList>
            <person name="Gustaw K."/>
        </authorList>
    </citation>
    <scope>NUCLEOTIDE SEQUENCE [LARGE SCALE GENOMIC DNA]</scope>
    <source>
        <strain evidence="3 4">FLUB</strain>
    </source>
</reference>
<dbReference type="Gene3D" id="2.170.130.30">
    <property type="match status" value="1"/>
</dbReference>
<dbReference type="EMBL" id="CP047121">
    <property type="protein sequence ID" value="QHB50999.1"/>
    <property type="molecule type" value="Genomic_DNA"/>
</dbReference>
<feature type="compositionally biased region" description="Polar residues" evidence="1">
    <location>
        <begin position="32"/>
        <end position="47"/>
    </location>
</feature>
<feature type="region of interest" description="Disordered" evidence="1">
    <location>
        <begin position="32"/>
        <end position="144"/>
    </location>
</feature>
<accession>A0A6P1E394</accession>
<evidence type="ECO:0000259" key="2">
    <source>
        <dbReference type="Pfam" id="PF14478"/>
    </source>
</evidence>
<organism evidence="3 4">
    <name type="scientific">Lentilactobacillus hilgardii</name>
    <name type="common">Lactobacillus hilgardii</name>
    <dbReference type="NCBI Taxonomy" id="1588"/>
    <lineage>
        <taxon>Bacteria</taxon>
        <taxon>Bacillati</taxon>
        <taxon>Bacillota</taxon>
        <taxon>Bacilli</taxon>
        <taxon>Lactobacillales</taxon>
        <taxon>Lactobacillaceae</taxon>
        <taxon>Lentilactobacillus</taxon>
    </lineage>
</organism>
<protein>
    <submittedName>
        <fullName evidence="3">DUF4430 domain-containing protein</fullName>
    </submittedName>
</protein>
<sequence>MKKIIGILIAVVLVFGLAFGIREVVAQHAQNQSRTAQLNRSSSQPKRQSGSTKSQSSSTKAKPKTDKKKKQAKGKSLSAKETAGNKVSGTRTASSNRHHVDKNRVSVKTTRPSSAKSPVAKRPTSKQKQAKASTGGHHKTAKVTQAATVGKAYIKVSGYKKQLYAGVQKITGKSTAFSLLMKTRLKVTYTSNPAIYVSAINGLKENDVKVGSGWMYSVNGKYVDKSAGDKKIKAGDKVHWYFSVDGYHP</sequence>
<dbReference type="Pfam" id="PF14478">
    <property type="entry name" value="DUF4430"/>
    <property type="match status" value="1"/>
</dbReference>
<dbReference type="InterPro" id="IPR027954">
    <property type="entry name" value="Transcobalamin-like_C"/>
</dbReference>
<feature type="compositionally biased region" description="Polar residues" evidence="1">
    <location>
        <begin position="106"/>
        <end position="116"/>
    </location>
</feature>